<reference evidence="2 3" key="1">
    <citation type="submission" date="2016-11" db="EMBL/GenBank/DDBJ databases">
        <authorList>
            <person name="Jaros S."/>
            <person name="Januszkiewicz K."/>
            <person name="Wedrychowicz H."/>
        </authorList>
    </citation>
    <scope>NUCLEOTIDE SEQUENCE [LARGE SCALE GENOMIC DNA]</scope>
    <source>
        <strain evidence="2 3">DSM 8605</strain>
    </source>
</reference>
<dbReference type="EMBL" id="FQXM01000021">
    <property type="protein sequence ID" value="SHH91811.1"/>
    <property type="molecule type" value="Genomic_DNA"/>
</dbReference>
<feature type="transmembrane region" description="Helical" evidence="1">
    <location>
        <begin position="27"/>
        <end position="47"/>
    </location>
</feature>
<keyword evidence="1" id="KW-0472">Membrane</keyword>
<evidence type="ECO:0000256" key="1">
    <source>
        <dbReference type="SAM" id="Phobius"/>
    </source>
</evidence>
<evidence type="ECO:0000313" key="3">
    <source>
        <dbReference type="Proteomes" id="UP000184447"/>
    </source>
</evidence>
<dbReference type="STRING" id="1121316.SAMN02745207_03163"/>
<evidence type="ECO:0000313" key="2">
    <source>
        <dbReference type="EMBL" id="SHH91811.1"/>
    </source>
</evidence>
<name>A0A1M5WWD6_9CLOT</name>
<proteinExistence type="predicted"/>
<gene>
    <name evidence="2" type="ORF">SAMN02745207_03163</name>
</gene>
<dbReference type="AlphaFoldDB" id="A0A1M5WWD6"/>
<keyword evidence="1" id="KW-1133">Transmembrane helix</keyword>
<keyword evidence="3" id="KW-1185">Reference proteome</keyword>
<dbReference type="Proteomes" id="UP000184447">
    <property type="component" value="Unassembled WGS sequence"/>
</dbReference>
<protein>
    <submittedName>
        <fullName evidence="2">Uncharacterized protein</fullName>
    </submittedName>
</protein>
<keyword evidence="1" id="KW-0812">Transmembrane</keyword>
<sequence>MVVNLNNVEEKYHQGLMKDKKKMSTPLIMIIVVFIVSTGIIINYDFIKENIVEALYY</sequence>
<accession>A0A1M5WWD6</accession>
<organism evidence="2 3">
    <name type="scientific">Clostridium grantii DSM 8605</name>
    <dbReference type="NCBI Taxonomy" id="1121316"/>
    <lineage>
        <taxon>Bacteria</taxon>
        <taxon>Bacillati</taxon>
        <taxon>Bacillota</taxon>
        <taxon>Clostridia</taxon>
        <taxon>Eubacteriales</taxon>
        <taxon>Clostridiaceae</taxon>
        <taxon>Clostridium</taxon>
    </lineage>
</organism>